<dbReference type="STRING" id="1126833.VN24_04355"/>
<dbReference type="GO" id="GO:0016301">
    <property type="term" value="F:kinase activity"/>
    <property type="evidence" value="ECO:0007669"/>
    <property type="project" value="UniProtKB-KW"/>
</dbReference>
<keyword evidence="2" id="KW-1185">Reference proteome</keyword>
<organism evidence="1 2">
    <name type="scientific">Paenibacillus beijingensis</name>
    <dbReference type="NCBI Taxonomy" id="1126833"/>
    <lineage>
        <taxon>Bacteria</taxon>
        <taxon>Bacillati</taxon>
        <taxon>Bacillota</taxon>
        <taxon>Bacilli</taxon>
        <taxon>Bacillales</taxon>
        <taxon>Paenibacillaceae</taxon>
        <taxon>Paenibacillus</taxon>
    </lineage>
</organism>
<evidence type="ECO:0000313" key="1">
    <source>
        <dbReference type="EMBL" id="AJY73987.1"/>
    </source>
</evidence>
<dbReference type="Gene3D" id="2.30.30.430">
    <property type="entry name" value="Kinase associated protein B domain"/>
    <property type="match status" value="1"/>
</dbReference>
<dbReference type="KEGG" id="pbj:VN24_04355"/>
<dbReference type="Proteomes" id="UP000032633">
    <property type="component" value="Chromosome"/>
</dbReference>
<keyword evidence="1" id="KW-0418">Kinase</keyword>
<dbReference type="SUPFAM" id="SSF141251">
    <property type="entry name" value="Kinase-associated protein B-like"/>
    <property type="match status" value="1"/>
</dbReference>
<evidence type="ECO:0000313" key="2">
    <source>
        <dbReference type="Proteomes" id="UP000032633"/>
    </source>
</evidence>
<reference evidence="1 2" key="1">
    <citation type="journal article" date="2015" name="J. Biotechnol.">
        <title>Complete genome sequence of Paenibacillus beijingensis 7188(T) (=DSM 24997(T)), a novel rhizobacterium from jujube garden soil.</title>
        <authorList>
            <person name="Kwak Y."/>
            <person name="Shin J.H."/>
        </authorList>
    </citation>
    <scope>NUCLEOTIDE SEQUENCE [LARGE SCALE GENOMIC DNA]</scope>
    <source>
        <strain evidence="1 2">DSM 24997</strain>
    </source>
</reference>
<proteinExistence type="predicted"/>
<dbReference type="InterPro" id="IPR038080">
    <property type="entry name" value="KapB_sf"/>
</dbReference>
<dbReference type="PATRIC" id="fig|1126833.4.peg.957"/>
<reference evidence="2" key="2">
    <citation type="submission" date="2015-03" db="EMBL/GenBank/DDBJ databases">
        <title>Genome sequence of Paenibacillus beijingensis strain DSM 24997T.</title>
        <authorList>
            <person name="Kwak Y."/>
            <person name="Shin J.-H."/>
        </authorList>
    </citation>
    <scope>NUCLEOTIDE SEQUENCE [LARGE SCALE GENOMIC DNA]</scope>
    <source>
        <strain evidence="2">DSM 24997</strain>
    </source>
</reference>
<gene>
    <name evidence="1" type="ORF">VN24_04355</name>
</gene>
<dbReference type="HOGENOM" id="CLU_139583_0_0_9"/>
<dbReference type="EMBL" id="CP011058">
    <property type="protein sequence ID" value="AJY73987.1"/>
    <property type="molecule type" value="Genomic_DNA"/>
</dbReference>
<accession>A0A0D5NG83</accession>
<dbReference type="Pfam" id="PF08810">
    <property type="entry name" value="KapB"/>
    <property type="match status" value="1"/>
</dbReference>
<dbReference type="SMART" id="SM01298">
    <property type="entry name" value="KapB"/>
    <property type="match status" value="1"/>
</dbReference>
<protein>
    <submittedName>
        <fullName evidence="1">Kinase</fullName>
    </submittedName>
</protein>
<name>A0A0D5NG83_9BACL</name>
<dbReference type="RefSeq" id="WP_045669423.1">
    <property type="nucleotide sequence ID" value="NZ_CP011058.1"/>
</dbReference>
<dbReference type="OrthoDB" id="2407789at2"/>
<dbReference type="InterPro" id="IPR014916">
    <property type="entry name" value="KapB"/>
</dbReference>
<sequence length="130" mass="14749">MGFAQEMPQVGDIVKFSYKSGTYVGEVAETGSPRAVVKVLAVLKHPDQGDLHNPYNPDVPMFHERRALSHTEKALVPLRDIEPYRGGEVPDYRASLLRALESELEALDRLRRWTERASSQLEGLKRDYNL</sequence>
<keyword evidence="1" id="KW-0808">Transferase</keyword>
<dbReference type="AlphaFoldDB" id="A0A0D5NG83"/>